<organism evidence="2 3">
    <name type="scientific">Actinopolymorpha pittospori</name>
    <dbReference type="NCBI Taxonomy" id="648752"/>
    <lineage>
        <taxon>Bacteria</taxon>
        <taxon>Bacillati</taxon>
        <taxon>Actinomycetota</taxon>
        <taxon>Actinomycetes</taxon>
        <taxon>Propionibacteriales</taxon>
        <taxon>Actinopolymorphaceae</taxon>
        <taxon>Actinopolymorpha</taxon>
    </lineage>
</organism>
<feature type="domain" description="Hemerythrin-like" evidence="1">
    <location>
        <begin position="50"/>
        <end position="162"/>
    </location>
</feature>
<dbReference type="Gene3D" id="1.20.120.520">
    <property type="entry name" value="nmb1532 protein domain like"/>
    <property type="match status" value="1"/>
</dbReference>
<dbReference type="PANTHER" id="PTHR38048:SF2">
    <property type="entry name" value="HEMERYTHRIN-LIKE DOMAIN-CONTAINING PROTEIN"/>
    <property type="match status" value="1"/>
</dbReference>
<dbReference type="PANTHER" id="PTHR38048">
    <property type="entry name" value="EXPRESSED PROTEIN"/>
    <property type="match status" value="1"/>
</dbReference>
<dbReference type="AlphaFoldDB" id="A0A927MYL7"/>
<dbReference type="InterPro" id="IPR053206">
    <property type="entry name" value="Dimeric_xanthone_biosynth"/>
</dbReference>
<protein>
    <recommendedName>
        <fullName evidence="1">Hemerythrin-like domain-containing protein</fullName>
    </recommendedName>
</protein>
<evidence type="ECO:0000313" key="3">
    <source>
        <dbReference type="Proteomes" id="UP000638648"/>
    </source>
</evidence>
<evidence type="ECO:0000259" key="1">
    <source>
        <dbReference type="Pfam" id="PF01814"/>
    </source>
</evidence>
<accession>A0A927MYL7</accession>
<name>A0A927MYL7_9ACTN</name>
<comment type="caution">
    <text evidence="2">The sequence shown here is derived from an EMBL/GenBank/DDBJ whole genome shotgun (WGS) entry which is preliminary data.</text>
</comment>
<sequence>MTQDSDVEELPGDPLVREFLWIHSMVRHDLQAVRDLVAAINAGVATETVQDTIRSLQTLSPLWQLRVNCLRYCRFVHAHHGLEDVQLFPALRRSDPSLGPTVDRLEADHRAVSDLLDDVEALAVQLGPSDDEGVRAQLVNALEKLSEVLLAHLDFEEGSIIPTMRRWTHWPT</sequence>
<evidence type="ECO:0000313" key="2">
    <source>
        <dbReference type="EMBL" id="MBE1609351.1"/>
    </source>
</evidence>
<dbReference type="EMBL" id="JADBEM010000001">
    <property type="protein sequence ID" value="MBE1609351.1"/>
    <property type="molecule type" value="Genomic_DNA"/>
</dbReference>
<dbReference type="InterPro" id="IPR012312">
    <property type="entry name" value="Hemerythrin-like"/>
</dbReference>
<proteinExistence type="predicted"/>
<dbReference type="CDD" id="cd12108">
    <property type="entry name" value="Hr-like"/>
    <property type="match status" value="1"/>
</dbReference>
<gene>
    <name evidence="2" type="ORF">HEB94_006199</name>
</gene>
<dbReference type="Pfam" id="PF01814">
    <property type="entry name" value="Hemerythrin"/>
    <property type="match status" value="1"/>
</dbReference>
<dbReference type="RefSeq" id="WP_192752940.1">
    <property type="nucleotide sequence ID" value="NZ_BAABJL010000214.1"/>
</dbReference>
<dbReference type="Proteomes" id="UP000638648">
    <property type="component" value="Unassembled WGS sequence"/>
</dbReference>
<reference evidence="2" key="1">
    <citation type="submission" date="2020-10" db="EMBL/GenBank/DDBJ databases">
        <title>Sequencing the genomes of 1000 actinobacteria strains.</title>
        <authorList>
            <person name="Klenk H.-P."/>
        </authorList>
    </citation>
    <scope>NUCLEOTIDE SEQUENCE</scope>
    <source>
        <strain evidence="2">DSM 45354</strain>
    </source>
</reference>
<keyword evidence="3" id="KW-1185">Reference proteome</keyword>